<name>A0A199UBK3_MANES</name>
<reference evidence="1" key="1">
    <citation type="submission" date="2016-02" db="EMBL/GenBank/DDBJ databases">
        <title>WGS assembly of Manihot esculenta.</title>
        <authorList>
            <person name="Bredeson J.V."/>
            <person name="Prochnik S.E."/>
            <person name="Lyons J.B."/>
            <person name="Schmutz J."/>
            <person name="Grimwood J."/>
            <person name="Vrebalov J."/>
            <person name="Bart R.S."/>
            <person name="Amuge T."/>
            <person name="Ferguson M.E."/>
            <person name="Green R."/>
            <person name="Putnam N."/>
            <person name="Stites J."/>
            <person name="Rounsley S."/>
            <person name="Rokhsar D.S."/>
        </authorList>
    </citation>
    <scope>NUCLEOTIDE SEQUENCE [LARGE SCALE GENOMIC DNA]</scope>
    <source>
        <tissue evidence="1">Leaf</tissue>
    </source>
</reference>
<dbReference type="AlphaFoldDB" id="A0A199UBK3"/>
<evidence type="ECO:0000313" key="2">
    <source>
        <dbReference type="EMBL" id="OAY47079.1"/>
    </source>
</evidence>
<dbReference type="EMBL" id="CM004392">
    <property type="protein sequence ID" value="OAY47079.1"/>
    <property type="molecule type" value="Genomic_DNA"/>
</dbReference>
<organism evidence="1">
    <name type="scientific">Manihot esculenta</name>
    <name type="common">Cassava</name>
    <name type="synonym">Jatropha manihot</name>
    <dbReference type="NCBI Taxonomy" id="3983"/>
    <lineage>
        <taxon>Eukaryota</taxon>
        <taxon>Viridiplantae</taxon>
        <taxon>Streptophyta</taxon>
        <taxon>Embryophyta</taxon>
        <taxon>Tracheophyta</taxon>
        <taxon>Spermatophyta</taxon>
        <taxon>Magnoliopsida</taxon>
        <taxon>eudicotyledons</taxon>
        <taxon>Gunneridae</taxon>
        <taxon>Pentapetalae</taxon>
        <taxon>rosids</taxon>
        <taxon>fabids</taxon>
        <taxon>Malpighiales</taxon>
        <taxon>Euphorbiaceae</taxon>
        <taxon>Crotonoideae</taxon>
        <taxon>Manihoteae</taxon>
        <taxon>Manihot</taxon>
    </lineage>
</organism>
<proteinExistence type="predicted"/>
<accession>A0A199UBK3</accession>
<evidence type="ECO:0000313" key="1">
    <source>
        <dbReference type="EMBL" id="OAY22049.1"/>
    </source>
</evidence>
<gene>
    <name evidence="2" type="ORF">MANES_06G050500</name>
    <name evidence="1" type="ORF">MANES_S033700</name>
</gene>
<dbReference type="EMBL" id="KV450534">
    <property type="protein sequence ID" value="OAY22049.1"/>
    <property type="molecule type" value="Genomic_DNA"/>
</dbReference>
<sequence length="41" mass="4625">MFQNLKFNEVLLQSEMLANLASSRQLSAKCSRITSCIFKSS</sequence>
<protein>
    <submittedName>
        <fullName evidence="1">Uncharacterized protein</fullName>
    </submittedName>
</protein>